<dbReference type="EMBL" id="QGNW01000007">
    <property type="protein sequence ID" value="RVX20325.1"/>
    <property type="molecule type" value="Genomic_DNA"/>
</dbReference>
<organism evidence="2 3">
    <name type="scientific">Vitis vinifera</name>
    <name type="common">Grape</name>
    <dbReference type="NCBI Taxonomy" id="29760"/>
    <lineage>
        <taxon>Eukaryota</taxon>
        <taxon>Viridiplantae</taxon>
        <taxon>Streptophyta</taxon>
        <taxon>Embryophyta</taxon>
        <taxon>Tracheophyta</taxon>
        <taxon>Spermatophyta</taxon>
        <taxon>Magnoliopsida</taxon>
        <taxon>eudicotyledons</taxon>
        <taxon>Gunneridae</taxon>
        <taxon>Pentapetalae</taxon>
        <taxon>rosids</taxon>
        <taxon>Vitales</taxon>
        <taxon>Vitaceae</taxon>
        <taxon>Viteae</taxon>
        <taxon>Vitis</taxon>
    </lineage>
</organism>
<protein>
    <submittedName>
        <fullName evidence="2">Retrovirus-related Pol polyprotein from transposon TNT 1-94</fullName>
    </submittedName>
</protein>
<accession>A0A438KGJ6</accession>
<dbReference type="SUPFAM" id="SSF56672">
    <property type="entry name" value="DNA/RNA polymerases"/>
    <property type="match status" value="1"/>
</dbReference>
<dbReference type="AlphaFoldDB" id="A0A438KGJ6"/>
<proteinExistence type="predicted"/>
<sequence>MVNHQLLVLKIQEALGHSEWIVALQEEMNALSKNRTWEIVDLPKEKKTAGCKWFFTIKCKLDDSIARYKARLVTKGFTQTYGIDHQETFALVAKINSNWILLSLAIHFNCPLHQLDVKNAFFNGDLEEEVFMDLPLVYVDDIILTDDDSLELERLKKALTREFEIKDLGPLRYFLVRMVSQYMHAPNQGHSDAVYRILSKKQSVVAKSSVEAEFRAVAHGICEVLWIKQLLEELKVASPLPIKVFCDNNVAIAIAHNLVLHDRTKYVEVDKHFIKEKLENGLIIMPYMPTIEQVAEILTKGLPKK</sequence>
<comment type="caution">
    <text evidence="2">The sequence shown here is derived from an EMBL/GenBank/DDBJ whole genome shotgun (WGS) entry which is preliminary data.</text>
</comment>
<evidence type="ECO:0000259" key="1">
    <source>
        <dbReference type="Pfam" id="PF07727"/>
    </source>
</evidence>
<dbReference type="Pfam" id="PF07727">
    <property type="entry name" value="RVT_2"/>
    <property type="match status" value="1"/>
</dbReference>
<evidence type="ECO:0000313" key="2">
    <source>
        <dbReference type="EMBL" id="RVX20325.1"/>
    </source>
</evidence>
<dbReference type="PANTHER" id="PTHR11439:SF440">
    <property type="entry name" value="INTEGRASE CATALYTIC DOMAIN-CONTAINING PROTEIN"/>
    <property type="match status" value="1"/>
</dbReference>
<gene>
    <name evidence="2" type="primary">POLX_3439</name>
    <name evidence="2" type="ORF">CK203_004875</name>
</gene>
<name>A0A438KGJ6_VITVI</name>
<dbReference type="CDD" id="cd09272">
    <property type="entry name" value="RNase_HI_RT_Ty1"/>
    <property type="match status" value="1"/>
</dbReference>
<dbReference type="InterPro" id="IPR043502">
    <property type="entry name" value="DNA/RNA_pol_sf"/>
</dbReference>
<dbReference type="PANTHER" id="PTHR11439">
    <property type="entry name" value="GAG-POL-RELATED RETROTRANSPOSON"/>
    <property type="match status" value="1"/>
</dbReference>
<reference evidence="2 3" key="1">
    <citation type="journal article" date="2018" name="PLoS Genet.">
        <title>Population sequencing reveals clonal diversity and ancestral inbreeding in the grapevine cultivar Chardonnay.</title>
        <authorList>
            <person name="Roach M.J."/>
            <person name="Johnson D.L."/>
            <person name="Bohlmann J."/>
            <person name="van Vuuren H.J."/>
            <person name="Jones S.J."/>
            <person name="Pretorius I.S."/>
            <person name="Schmidt S.A."/>
            <person name="Borneman A.R."/>
        </authorList>
    </citation>
    <scope>NUCLEOTIDE SEQUENCE [LARGE SCALE GENOMIC DNA]</scope>
    <source>
        <strain evidence="3">cv. Chardonnay</strain>
        <tissue evidence="2">Leaf</tissue>
    </source>
</reference>
<dbReference type="InterPro" id="IPR013103">
    <property type="entry name" value="RVT_2"/>
</dbReference>
<evidence type="ECO:0000313" key="3">
    <source>
        <dbReference type="Proteomes" id="UP000288805"/>
    </source>
</evidence>
<feature type="domain" description="Reverse transcriptase Ty1/copia-type" evidence="1">
    <location>
        <begin position="34"/>
        <end position="135"/>
    </location>
</feature>
<dbReference type="Proteomes" id="UP000288805">
    <property type="component" value="Unassembled WGS sequence"/>
</dbReference>